<proteinExistence type="predicted"/>
<gene>
    <name evidence="1" type="ORF">HMPREF9237_00620</name>
</gene>
<reference evidence="1 2" key="1">
    <citation type="submission" date="2013-05" db="EMBL/GenBank/DDBJ databases">
        <title>The Genome Sequence of Actinobaculum schaalii FB123-CNA2.</title>
        <authorList>
            <consortium name="The Broad Institute Genomics Platform"/>
            <person name="Earl A."/>
            <person name="Ward D."/>
            <person name="Feldgarden M."/>
            <person name="Gevers D."/>
            <person name="Saerens B."/>
            <person name="Vaneechoutte M."/>
            <person name="Walker B."/>
            <person name="Young S."/>
            <person name="Zeng Q."/>
            <person name="Gargeya S."/>
            <person name="Fitzgerald M."/>
            <person name="Haas B."/>
            <person name="Abouelleil A."/>
            <person name="Allen A.W."/>
            <person name="Alvarado L."/>
            <person name="Arachchi H.M."/>
            <person name="Berlin A.M."/>
            <person name="Chapman S.B."/>
            <person name="Gainer-Dewar J."/>
            <person name="Goldberg J."/>
            <person name="Griggs A."/>
            <person name="Gujja S."/>
            <person name="Hansen M."/>
            <person name="Howarth C."/>
            <person name="Imamovic A."/>
            <person name="Ireland A."/>
            <person name="Larimer J."/>
            <person name="McCowan C."/>
            <person name="Murphy C."/>
            <person name="Pearson M."/>
            <person name="Poon T.W."/>
            <person name="Priest M."/>
            <person name="Roberts A."/>
            <person name="Saif S."/>
            <person name="Shea T."/>
            <person name="Sisk P."/>
            <person name="Sykes S."/>
            <person name="Wortman J."/>
            <person name="Nusbaum C."/>
            <person name="Birren B."/>
        </authorList>
    </citation>
    <scope>NUCLEOTIDE SEQUENCE [LARGE SCALE GENOMIC DNA]</scope>
    <source>
        <strain evidence="1 2">FB123-CNA-2</strain>
    </source>
</reference>
<organism evidence="1 2">
    <name type="scientific">Actinotignum schaalii FB123-CNA-2</name>
    <dbReference type="NCBI Taxonomy" id="883067"/>
    <lineage>
        <taxon>Bacteria</taxon>
        <taxon>Bacillati</taxon>
        <taxon>Actinomycetota</taxon>
        <taxon>Actinomycetes</taxon>
        <taxon>Actinomycetales</taxon>
        <taxon>Actinomycetaceae</taxon>
        <taxon>Actinotignum</taxon>
    </lineage>
</organism>
<dbReference type="EMBL" id="AGWM01000007">
    <property type="protein sequence ID" value="EPD27263.1"/>
    <property type="molecule type" value="Genomic_DNA"/>
</dbReference>
<protein>
    <submittedName>
        <fullName evidence="1">Uncharacterized protein</fullName>
    </submittedName>
</protein>
<dbReference type="PATRIC" id="fig|883067.3.peg.612"/>
<evidence type="ECO:0000313" key="2">
    <source>
        <dbReference type="Proteomes" id="UP000014393"/>
    </source>
</evidence>
<name>S2VIH9_9ACTO</name>
<dbReference type="AlphaFoldDB" id="S2VIH9"/>
<keyword evidence="2" id="KW-1185">Reference proteome</keyword>
<dbReference type="Proteomes" id="UP000014393">
    <property type="component" value="Unassembled WGS sequence"/>
</dbReference>
<evidence type="ECO:0000313" key="1">
    <source>
        <dbReference type="EMBL" id="EPD27263.1"/>
    </source>
</evidence>
<dbReference type="HOGENOM" id="CLU_1136181_0_0_11"/>
<comment type="caution">
    <text evidence="1">The sequence shown here is derived from an EMBL/GenBank/DDBJ whole genome shotgun (WGS) entry which is preliminary data.</text>
</comment>
<sequence length="244" mass="27296">MVKTLQAVLPEPGSVFDLVVIEGLHVADWDIEVPSVLSFRHWNFSEESWREQARAKVEDFYGRRLRYFQTLTGITESAVTALYGRPGVSYRATCIRLAVDMGCELHGDLDEPAVLQKLLDTTAFTAITRAYSAVPGLVLAGGIRVRKDPEVFKVGNPPLEWVLAYGLLSAAYMIGLLITRWPCYRTPEHPDGLMCAVHIAPLGGECDERGFVPVNERTKELAGFSMRTREDEQYIRVGGLLSWH</sequence>
<accession>S2VIH9</accession>